<proteinExistence type="predicted"/>
<organism evidence="1 2">
    <name type="scientific">Amnibacterium flavum</name>
    <dbReference type="NCBI Taxonomy" id="2173173"/>
    <lineage>
        <taxon>Bacteria</taxon>
        <taxon>Bacillati</taxon>
        <taxon>Actinomycetota</taxon>
        <taxon>Actinomycetes</taxon>
        <taxon>Micrococcales</taxon>
        <taxon>Microbacteriaceae</taxon>
        <taxon>Amnibacterium</taxon>
    </lineage>
</organism>
<feature type="non-terminal residue" evidence="1">
    <location>
        <position position="29"/>
    </location>
</feature>
<evidence type="ECO:0000313" key="2">
    <source>
        <dbReference type="Proteomes" id="UP000244893"/>
    </source>
</evidence>
<gene>
    <name evidence="1" type="ORF">DDQ50_16990</name>
</gene>
<protein>
    <submittedName>
        <fullName evidence="1">ArsR family transcriptional regulator</fullName>
    </submittedName>
</protein>
<accession>A0A2V1HS51</accession>
<evidence type="ECO:0000313" key="1">
    <source>
        <dbReference type="EMBL" id="PVZ93137.1"/>
    </source>
</evidence>
<dbReference type="Proteomes" id="UP000244893">
    <property type="component" value="Unassembled WGS sequence"/>
</dbReference>
<comment type="caution">
    <text evidence="1">The sequence shown here is derived from an EMBL/GenBank/DDBJ whole genome shotgun (WGS) entry which is preliminary data.</text>
</comment>
<reference evidence="1 2" key="1">
    <citation type="submission" date="2018-05" db="EMBL/GenBank/DDBJ databases">
        <title>Amnibacterium sp. M8JJ-5, whole genome shotgun sequence.</title>
        <authorList>
            <person name="Tuo L."/>
        </authorList>
    </citation>
    <scope>NUCLEOTIDE SEQUENCE [LARGE SCALE GENOMIC DNA]</scope>
    <source>
        <strain evidence="1 2">M8JJ-5</strain>
    </source>
</reference>
<name>A0A2V1HS51_9MICO</name>
<sequence length="29" mass="3259">MNKERNSLEVRAAKHAALADPARLRIVDL</sequence>
<dbReference type="AlphaFoldDB" id="A0A2V1HS51"/>
<dbReference type="EMBL" id="QEOP01000013">
    <property type="protein sequence ID" value="PVZ93137.1"/>
    <property type="molecule type" value="Genomic_DNA"/>
</dbReference>
<keyword evidence="2" id="KW-1185">Reference proteome</keyword>